<reference evidence="2" key="1">
    <citation type="journal article" date="2009" name="Environ. Microbiol.">
        <title>Contribution of mobile genetic elements to Desulfovibrio vulgaris genome plasticity.</title>
        <authorList>
            <person name="Walker C.B."/>
            <person name="Stolyar S."/>
            <person name="Chivian D."/>
            <person name="Pinel N."/>
            <person name="Gabster J.A."/>
            <person name="Dehal P.S."/>
            <person name="He Z."/>
            <person name="Yang Z.K."/>
            <person name="Yen H.C."/>
            <person name="Zhou J."/>
            <person name="Wall J.D."/>
            <person name="Hazen T.C."/>
            <person name="Arkin A.P."/>
            <person name="Stahl D.A."/>
        </authorList>
    </citation>
    <scope>NUCLEOTIDE SEQUENCE [LARGE SCALE GENOMIC DNA]</scope>
    <source>
        <strain evidence="2">DP4</strain>
    </source>
</reference>
<dbReference type="Proteomes" id="UP000009173">
    <property type="component" value="Chromosome"/>
</dbReference>
<dbReference type="HOGENOM" id="CLU_2537157_0_0_7"/>
<accession>A0A0H3A904</accession>
<evidence type="ECO:0000313" key="2">
    <source>
        <dbReference type="Proteomes" id="UP000009173"/>
    </source>
</evidence>
<dbReference type="KEGG" id="dvl:Dvul_0941"/>
<dbReference type="AlphaFoldDB" id="A0A0H3A904"/>
<proteinExistence type="predicted"/>
<gene>
    <name evidence="1" type="ordered locus">Dvul_0941</name>
</gene>
<sequence>MTGHVWVWCVRVSDDDVVAEMLAEACCRAFPAREDGTRRLASCVSHETMTSQACTAGQGAVVFRSMLRGGGGPCQNALPPAEG</sequence>
<protein>
    <submittedName>
        <fullName evidence="1">Uncharacterized protein</fullName>
    </submittedName>
</protein>
<dbReference type="EMBL" id="CP000527">
    <property type="protein sequence ID" value="ABM27962.1"/>
    <property type="molecule type" value="Genomic_DNA"/>
</dbReference>
<organism evidence="1 2">
    <name type="scientific">Nitratidesulfovibrio vulgaris (strain DP4)</name>
    <name type="common">Desulfovibrio vulgaris</name>
    <dbReference type="NCBI Taxonomy" id="391774"/>
    <lineage>
        <taxon>Bacteria</taxon>
        <taxon>Pseudomonadati</taxon>
        <taxon>Thermodesulfobacteriota</taxon>
        <taxon>Desulfovibrionia</taxon>
        <taxon>Desulfovibrionales</taxon>
        <taxon>Desulfovibrionaceae</taxon>
        <taxon>Nitratidesulfovibrio</taxon>
    </lineage>
</organism>
<evidence type="ECO:0000313" key="1">
    <source>
        <dbReference type="EMBL" id="ABM27962.1"/>
    </source>
</evidence>
<name>A0A0H3A904_NITV4</name>